<dbReference type="GO" id="GO:0004459">
    <property type="term" value="F:L-lactate dehydrogenase (NAD+) activity"/>
    <property type="evidence" value="ECO:0007669"/>
    <property type="project" value="TreeGrafter"/>
</dbReference>
<dbReference type="EMBL" id="CP017637">
    <property type="protein sequence ID" value="APG09744.1"/>
    <property type="molecule type" value="Genomic_DNA"/>
</dbReference>
<dbReference type="InterPro" id="IPR001557">
    <property type="entry name" value="L-lactate/malate_DH"/>
</dbReference>
<evidence type="ECO:0000313" key="9">
    <source>
        <dbReference type="EMBL" id="APG09744.1"/>
    </source>
</evidence>
<dbReference type="PANTHER" id="PTHR43128">
    <property type="entry name" value="L-2-HYDROXYCARBOXYLATE DEHYDROGENASE (NAD(P)(+))"/>
    <property type="match status" value="1"/>
</dbReference>
<dbReference type="Pfam" id="PF02866">
    <property type="entry name" value="Ldh_1_C"/>
    <property type="match status" value="1"/>
</dbReference>
<evidence type="ECO:0000313" key="10">
    <source>
        <dbReference type="Proteomes" id="UP000181962"/>
    </source>
</evidence>
<keyword evidence="3 5" id="KW-0520">NAD</keyword>
<dbReference type="OrthoDB" id="9802969at2"/>
<evidence type="ECO:0000259" key="7">
    <source>
        <dbReference type="Pfam" id="PF00056"/>
    </source>
</evidence>
<dbReference type="SUPFAM" id="SSF56327">
    <property type="entry name" value="LDH C-terminal domain-like"/>
    <property type="match status" value="1"/>
</dbReference>
<dbReference type="InterPro" id="IPR036291">
    <property type="entry name" value="NAD(P)-bd_dom_sf"/>
</dbReference>
<dbReference type="AlphaFoldDB" id="A0A1L3F8Z5"/>
<name>A0A1L3F8Z5_BRAJP</name>
<organism evidence="9 10">
    <name type="scientific">Bradyrhizobium japonicum</name>
    <dbReference type="NCBI Taxonomy" id="375"/>
    <lineage>
        <taxon>Bacteria</taxon>
        <taxon>Pseudomonadati</taxon>
        <taxon>Pseudomonadota</taxon>
        <taxon>Alphaproteobacteria</taxon>
        <taxon>Hyphomicrobiales</taxon>
        <taxon>Nitrobacteraceae</taxon>
        <taxon>Bradyrhizobium</taxon>
    </lineage>
</organism>
<protein>
    <submittedName>
        <fullName evidence="9">Lactate dehydrogenase</fullName>
    </submittedName>
</protein>
<dbReference type="InterPro" id="IPR015955">
    <property type="entry name" value="Lactate_DH/Glyco_Ohase_4_C"/>
</dbReference>
<evidence type="ECO:0000256" key="4">
    <source>
        <dbReference type="PIRSR" id="PIRSR000102-1"/>
    </source>
</evidence>
<dbReference type="InterPro" id="IPR001236">
    <property type="entry name" value="Lactate/malate_DH_N"/>
</dbReference>
<dbReference type="PRINTS" id="PR00086">
    <property type="entry name" value="LLDHDRGNASE"/>
</dbReference>
<evidence type="ECO:0000256" key="5">
    <source>
        <dbReference type="PIRSR" id="PIRSR000102-3"/>
    </source>
</evidence>
<sequence>MKIGIIGAGKVGSVCALAAVVRGSARTIVIVDRTRDRAKAVATDLRYGVPLCPKSTVVDGDYDDLADSELVMITAGINEKAGGATDRSDPQGRLRLLHTNGGIYREIVPRIVRAAPHAVILVVTDPPDPLADIARISAGHDRVLSTGTFLDSLRFRVHLAEHFDLDANQVEAQVIGEHGVSQVFLWSSARIAGVPIGALVEQRGETLDGLRKQIEESVRYANITIIEGNDASQFGIGIVAARIAELVLRDERGVVPIGSYNIDFGVTLSLPSVVGGAGVIRSFEPEMSSDERQALEASAANLKKSESGA</sequence>
<dbReference type="RefSeq" id="WP_071910888.1">
    <property type="nucleotide sequence ID" value="NZ_CP017637.1"/>
</dbReference>
<dbReference type="PANTHER" id="PTHR43128:SF16">
    <property type="entry name" value="L-LACTATE DEHYDROGENASE"/>
    <property type="match status" value="1"/>
</dbReference>
<feature type="domain" description="Lactate/malate dehydrogenase N-terminal" evidence="7">
    <location>
        <begin position="1"/>
        <end position="139"/>
    </location>
</feature>
<comment type="similarity">
    <text evidence="6">Belongs to the LDH/MDH superfamily.</text>
</comment>
<dbReference type="Gene3D" id="3.40.50.720">
    <property type="entry name" value="NAD(P)-binding Rossmann-like Domain"/>
    <property type="match status" value="1"/>
</dbReference>
<evidence type="ECO:0000259" key="8">
    <source>
        <dbReference type="Pfam" id="PF02866"/>
    </source>
</evidence>
<dbReference type="Pfam" id="PF00056">
    <property type="entry name" value="Ldh_1_N"/>
    <property type="match status" value="1"/>
</dbReference>
<proteinExistence type="inferred from homology"/>
<dbReference type="PIRSF" id="PIRSF000102">
    <property type="entry name" value="Lac_mal_DH"/>
    <property type="match status" value="1"/>
</dbReference>
<feature type="binding site" evidence="5">
    <location>
        <begin position="7"/>
        <end position="12"/>
    </location>
    <ligand>
        <name>NAD(+)</name>
        <dbReference type="ChEBI" id="CHEBI:57540"/>
    </ligand>
</feature>
<evidence type="ECO:0000256" key="3">
    <source>
        <dbReference type="ARBA" id="ARBA00023027"/>
    </source>
</evidence>
<dbReference type="Proteomes" id="UP000181962">
    <property type="component" value="Chromosome"/>
</dbReference>
<reference evidence="9 10" key="1">
    <citation type="submission" date="2016-11" db="EMBL/GenBank/DDBJ databases">
        <title>Complete Genome Sequence of Bradyrhizobium sp. strain J5, an isolated from soybean nodule in Hokkaido.</title>
        <authorList>
            <person name="Kanehara K."/>
        </authorList>
    </citation>
    <scope>NUCLEOTIDE SEQUENCE [LARGE SCALE GENOMIC DNA]</scope>
    <source>
        <strain evidence="9 10">J5</strain>
    </source>
</reference>
<feature type="binding site" evidence="5">
    <location>
        <position position="100"/>
    </location>
    <ligand>
        <name>NAD(+)</name>
        <dbReference type="ChEBI" id="CHEBI:57540"/>
    </ligand>
</feature>
<evidence type="ECO:0000256" key="6">
    <source>
        <dbReference type="RuleBase" id="RU003369"/>
    </source>
</evidence>
<gene>
    <name evidence="9" type="ORF">BKD09_15500</name>
</gene>
<keyword evidence="2 6" id="KW-0560">Oxidoreductase</keyword>
<dbReference type="GO" id="GO:0006089">
    <property type="term" value="P:lactate metabolic process"/>
    <property type="evidence" value="ECO:0007669"/>
    <property type="project" value="TreeGrafter"/>
</dbReference>
<dbReference type="InterPro" id="IPR022383">
    <property type="entry name" value="Lactate/malate_DH_C"/>
</dbReference>
<dbReference type="Gene3D" id="3.90.110.10">
    <property type="entry name" value="Lactate dehydrogenase/glycoside hydrolase, family 4, C-terminal"/>
    <property type="match status" value="1"/>
</dbReference>
<comment type="function">
    <text evidence="1">Catalyzes the reversible oxidation of malate to oxaloacetate.</text>
</comment>
<feature type="active site" description="Proton acceptor" evidence="4">
    <location>
        <position position="178"/>
    </location>
</feature>
<evidence type="ECO:0000256" key="1">
    <source>
        <dbReference type="ARBA" id="ARBA00003966"/>
    </source>
</evidence>
<accession>A0A1L3F8Z5</accession>
<dbReference type="SUPFAM" id="SSF51735">
    <property type="entry name" value="NAD(P)-binding Rossmann-fold domains"/>
    <property type="match status" value="1"/>
</dbReference>
<feature type="binding site" evidence="5">
    <location>
        <position position="32"/>
    </location>
    <ligand>
        <name>NAD(+)</name>
        <dbReference type="ChEBI" id="CHEBI:57540"/>
    </ligand>
</feature>
<evidence type="ECO:0000256" key="2">
    <source>
        <dbReference type="ARBA" id="ARBA00023002"/>
    </source>
</evidence>
<feature type="domain" description="Lactate/malate dehydrogenase C-terminal" evidence="8">
    <location>
        <begin position="148"/>
        <end position="305"/>
    </location>
</feature>